<dbReference type="KEGG" id="cfm:BJL90_20075"/>
<protein>
    <submittedName>
        <fullName evidence="3">Uncharacterized protein</fullName>
    </submittedName>
</protein>
<accession>A0AAC9RQS6</accession>
<dbReference type="EMBL" id="CP020559">
    <property type="protein sequence ID" value="ARE88580.1"/>
    <property type="molecule type" value="Genomic_DNA"/>
</dbReference>
<name>A0AAC9RQS6_9CLOT</name>
<dbReference type="EMBL" id="CP017603">
    <property type="protein sequence ID" value="AOY77958.1"/>
    <property type="molecule type" value="Genomic_DNA"/>
</dbReference>
<evidence type="ECO:0000313" key="3">
    <source>
        <dbReference type="EMBL" id="ARE88580.1"/>
    </source>
</evidence>
<evidence type="ECO:0000313" key="4">
    <source>
        <dbReference type="Proteomes" id="UP000177894"/>
    </source>
</evidence>
<sequence length="114" mass="13181">MERKIMSSFLRRENEILKQRISTLEKTIAELVQELDTMQKNLQIILQTVDINNVKVISDIQSFQVGDNLITEKIGWVVNRGEVICEGDEKLYIEKHLPFSIVSIKTSDKTQDDC</sequence>
<keyword evidence="1" id="KW-0175">Coiled coil</keyword>
<organism evidence="3 5">
    <name type="scientific">Clostridium formicaceticum</name>
    <dbReference type="NCBI Taxonomy" id="1497"/>
    <lineage>
        <taxon>Bacteria</taxon>
        <taxon>Bacillati</taxon>
        <taxon>Bacillota</taxon>
        <taxon>Clostridia</taxon>
        <taxon>Eubacteriales</taxon>
        <taxon>Clostridiaceae</taxon>
        <taxon>Clostridium</taxon>
    </lineage>
</organism>
<evidence type="ECO:0000256" key="1">
    <source>
        <dbReference type="SAM" id="Coils"/>
    </source>
</evidence>
<feature type="coiled-coil region" evidence="1">
    <location>
        <begin position="7"/>
        <end position="48"/>
    </location>
</feature>
<dbReference type="AlphaFoldDB" id="A0AAC9RQS6"/>
<keyword evidence="4" id="KW-1185">Reference proteome</keyword>
<dbReference type="Proteomes" id="UP000192478">
    <property type="component" value="Chromosome"/>
</dbReference>
<evidence type="ECO:0000313" key="2">
    <source>
        <dbReference type="EMBL" id="AOY77958.1"/>
    </source>
</evidence>
<reference evidence="3 5" key="2">
    <citation type="submission" date="2017-03" db="EMBL/GenBank/DDBJ databases">
        <title>Complete sequence of Clostridium formicaceticum DSM 92.</title>
        <authorList>
            <person name="Poehlein A."/>
            <person name="Karl M."/>
            <person name="Bengelsdorf F.R."/>
            <person name="Duerre P."/>
            <person name="Daniel R."/>
        </authorList>
    </citation>
    <scope>NUCLEOTIDE SEQUENCE [LARGE SCALE GENOMIC DNA]</scope>
    <source>
        <strain evidence="3 5">DSM 92</strain>
    </source>
</reference>
<reference evidence="2 4" key="1">
    <citation type="submission" date="2016-10" db="EMBL/GenBank/DDBJ databases">
        <title>Complete Genome Sequence of Acetogen Clostridium formicoaceticum ATCC 27076.</title>
        <authorList>
            <person name="Bao T."/>
            <person name="Cheng C."/>
            <person name="Zhao J."/>
            <person name="Yang S.-T."/>
            <person name="Wang J."/>
            <person name="Wang M."/>
        </authorList>
    </citation>
    <scope>NUCLEOTIDE SEQUENCE [LARGE SCALE GENOMIC DNA]</scope>
    <source>
        <strain evidence="2 4">ATCC 27076</strain>
    </source>
</reference>
<gene>
    <name evidence="2" type="ORF">BJL90_20075</name>
    <name evidence="3" type="ORF">CLFO_29860</name>
</gene>
<dbReference type="Proteomes" id="UP000177894">
    <property type="component" value="Chromosome"/>
</dbReference>
<evidence type="ECO:0000313" key="5">
    <source>
        <dbReference type="Proteomes" id="UP000192478"/>
    </source>
</evidence>
<proteinExistence type="predicted"/>